<feature type="compositionally biased region" description="Basic and acidic residues" evidence="1">
    <location>
        <begin position="203"/>
        <end position="217"/>
    </location>
</feature>
<evidence type="ECO:0000313" key="4">
    <source>
        <dbReference type="Proteomes" id="UP000326554"/>
    </source>
</evidence>
<dbReference type="RefSeq" id="WP_150443390.1">
    <property type="nucleotide sequence ID" value="NZ_VYQE01000001.1"/>
</dbReference>
<dbReference type="AlphaFoldDB" id="A0A5J5GPC2"/>
<evidence type="ECO:0000313" key="3">
    <source>
        <dbReference type="EMBL" id="KAA9009905.1"/>
    </source>
</evidence>
<keyword evidence="2" id="KW-1133">Transmembrane helix</keyword>
<dbReference type="EMBL" id="VYQE01000001">
    <property type="protein sequence ID" value="KAA9009905.1"/>
    <property type="molecule type" value="Genomic_DNA"/>
</dbReference>
<gene>
    <name evidence="3" type="ORF">F3S47_01155</name>
</gene>
<sequence>MIIRMLALAGGLAGGAALSQYPEFTQQYVQRLGGQIDALTVVVEDFDATAERSGLTRDAALAQMTGTPFLDDRRADMTRTIRRYESLSEARVALDTATPMERLMLPHRMGDSETFRGTWEAFEPALPLTLPGAVAAGAGYLAGWLAVAGMLSLLALPFRGGARRRDPYDEYDDEPQQETAPPRSRQLRAERGLPQEPPLRRPGRSEPPLRRRLEPGE</sequence>
<dbReference type="Proteomes" id="UP000326554">
    <property type="component" value="Unassembled WGS sequence"/>
</dbReference>
<organism evidence="3 4">
    <name type="scientific">Histidinibacterium aquaticum</name>
    <dbReference type="NCBI Taxonomy" id="2613962"/>
    <lineage>
        <taxon>Bacteria</taxon>
        <taxon>Pseudomonadati</taxon>
        <taxon>Pseudomonadota</taxon>
        <taxon>Alphaproteobacteria</taxon>
        <taxon>Rhodobacterales</taxon>
        <taxon>Paracoccaceae</taxon>
        <taxon>Histidinibacterium</taxon>
    </lineage>
</organism>
<keyword evidence="4" id="KW-1185">Reference proteome</keyword>
<reference evidence="3 4" key="1">
    <citation type="submission" date="2019-09" db="EMBL/GenBank/DDBJ databases">
        <authorList>
            <person name="Park J.-S."/>
            <person name="Choi H.-J."/>
        </authorList>
    </citation>
    <scope>NUCLEOTIDE SEQUENCE [LARGE SCALE GENOMIC DNA]</scope>
    <source>
        <strain evidence="3 4">176SS1-4</strain>
    </source>
</reference>
<comment type="caution">
    <text evidence="3">The sequence shown here is derived from an EMBL/GenBank/DDBJ whole genome shotgun (WGS) entry which is preliminary data.</text>
</comment>
<dbReference type="InterPro" id="IPR022584">
    <property type="entry name" value="DUF2937"/>
</dbReference>
<evidence type="ECO:0000256" key="1">
    <source>
        <dbReference type="SAM" id="MobiDB-lite"/>
    </source>
</evidence>
<feature type="transmembrane region" description="Helical" evidence="2">
    <location>
        <begin position="133"/>
        <end position="156"/>
    </location>
</feature>
<feature type="region of interest" description="Disordered" evidence="1">
    <location>
        <begin position="166"/>
        <end position="217"/>
    </location>
</feature>
<keyword evidence="2" id="KW-0812">Transmembrane</keyword>
<dbReference type="Pfam" id="PF11157">
    <property type="entry name" value="DUF2937"/>
    <property type="match status" value="1"/>
</dbReference>
<proteinExistence type="predicted"/>
<keyword evidence="2" id="KW-0472">Membrane</keyword>
<protein>
    <submittedName>
        <fullName evidence="3">DUF2937 family protein</fullName>
    </submittedName>
</protein>
<evidence type="ECO:0000256" key="2">
    <source>
        <dbReference type="SAM" id="Phobius"/>
    </source>
</evidence>
<name>A0A5J5GPC2_9RHOB</name>
<accession>A0A5J5GPC2</accession>